<evidence type="ECO:0000256" key="6">
    <source>
        <dbReference type="ARBA" id="ARBA00023242"/>
    </source>
</evidence>
<dbReference type="PROSITE" id="PS50071">
    <property type="entry name" value="HOMEOBOX_2"/>
    <property type="match status" value="1"/>
</dbReference>
<dbReference type="GO" id="GO:0007474">
    <property type="term" value="P:imaginal disc-derived wing vein specification"/>
    <property type="evidence" value="ECO:0007669"/>
    <property type="project" value="UniProtKB-ARBA"/>
</dbReference>
<dbReference type="GO" id="GO:0048468">
    <property type="term" value="P:cell development"/>
    <property type="evidence" value="ECO:0007669"/>
    <property type="project" value="TreeGrafter"/>
</dbReference>
<evidence type="ECO:0000256" key="7">
    <source>
        <dbReference type="PROSITE-ProRule" id="PRU00108"/>
    </source>
</evidence>
<dbReference type="InterPro" id="IPR001356">
    <property type="entry name" value="HD"/>
</dbReference>
<dbReference type="GO" id="GO:0000981">
    <property type="term" value="F:DNA-binding transcription factor activity, RNA polymerase II-specific"/>
    <property type="evidence" value="ECO:0007669"/>
    <property type="project" value="InterPro"/>
</dbReference>
<feature type="region of interest" description="Disordered" evidence="8">
    <location>
        <begin position="95"/>
        <end position="136"/>
    </location>
</feature>
<organism evidence="10 11">
    <name type="scientific">Melipona quadrifasciata</name>
    <dbReference type="NCBI Taxonomy" id="166423"/>
    <lineage>
        <taxon>Eukaryota</taxon>
        <taxon>Metazoa</taxon>
        <taxon>Ecdysozoa</taxon>
        <taxon>Arthropoda</taxon>
        <taxon>Hexapoda</taxon>
        <taxon>Insecta</taxon>
        <taxon>Pterygota</taxon>
        <taxon>Neoptera</taxon>
        <taxon>Endopterygota</taxon>
        <taxon>Hymenoptera</taxon>
        <taxon>Apocrita</taxon>
        <taxon>Aculeata</taxon>
        <taxon>Apoidea</taxon>
        <taxon>Anthophila</taxon>
        <taxon>Apidae</taxon>
        <taxon>Melipona</taxon>
    </lineage>
</organism>
<sequence length="867" mass="93543">MPNDYENGETELEGNRPMSMCKDVKPSIQDEKHHCCMCCYHSVVQSRAHAMGPYAMLEVRVYKKRVNNEQSRNLRVLPNSPAGLMHEIGRGISANKMCAPRGRPGAKRLQQEERAAKNEDKGIASTPRGPVGASTISSTHVPLRYAYARAYMESSSCCGLPECVYFTAERASAPREKRKEKRERERKKKEKEEEEEEEEANEYKDCEAQPMPASMTIESCGTDRKSCNTVVSRRYGLPTGAYRQPARRDRLIRAATSRRADFVCRSPPKTFQEEEREGGRGAGAGGTIMDMSEDCWEHVGLLQEVSAAEPPPPPPAPDFLIQQQELTIATNVGTVLHDYDSAARLALGAYPRLAPTATSYSSYPTPTPSTTDQGPYPSIGMDSSAFYPPLGNPYGLKEATGMGMTADMGTAWGTAALQPAATGYYPYDPTLAAYGYGAGYDLAARRKNATRESTATLKAWLNEHKKNPYPTKGEKIMLAIITKMTLTQVSTWFANARRRLKKENKMTWEPKNKTDDDDDAVLTDSEDNKEKDDLAGDNQGDRVGEEARRGLEENEPMRHVKAEHLQHDKDLDEEDDLDLEEDPRRGEHPFHHAMQHHHHHHQGYTGEDHLKDEGIKSDCSTAGGNASGGGGGGGGGAGGGGGNLSSFALPSSASMSPSAAATAPYSSAAARYGGFLSSSSGGQLHYNPNSSSGSSSSASSSAAAGFPEVGTDTPPQTPPNMKVATPNGVIQAPPGGYCTGGNGSATTNGNPNPYGPSHPAAGGYLSTSSGSASSGSSFSSRLQASPHKDFSPAGQNSILHQHQTTASLPPTEATTAFKPFYKGVGAEAHTHTDATIMTKLVQDQDQFCDSMSRYNFYNNNNNNNERP</sequence>
<evidence type="ECO:0000256" key="5">
    <source>
        <dbReference type="ARBA" id="ARBA00023159"/>
    </source>
</evidence>
<evidence type="ECO:0000259" key="9">
    <source>
        <dbReference type="PROSITE" id="PS50071"/>
    </source>
</evidence>
<keyword evidence="4 7" id="KW-0371">Homeobox</keyword>
<feature type="DNA-binding region" description="Homeobox" evidence="7">
    <location>
        <begin position="442"/>
        <end position="504"/>
    </location>
</feature>
<feature type="compositionally biased region" description="Basic and acidic residues" evidence="8">
    <location>
        <begin position="504"/>
        <end position="514"/>
    </location>
</feature>
<dbReference type="FunFam" id="1.10.10.60:FF:000003">
    <property type="entry name" value="Iroquois-class homeobox protein IRX"/>
    <property type="match status" value="1"/>
</dbReference>
<dbReference type="GO" id="GO:0045926">
    <property type="term" value="P:negative regulation of growth"/>
    <property type="evidence" value="ECO:0007669"/>
    <property type="project" value="UniProtKB-ARBA"/>
</dbReference>
<dbReference type="PANTHER" id="PTHR11211:SF46">
    <property type="entry name" value="HOMEOBOX PROTEIN ARAUCAN-RELATED"/>
    <property type="match status" value="1"/>
</dbReference>
<evidence type="ECO:0000256" key="4">
    <source>
        <dbReference type="ARBA" id="ARBA00023155"/>
    </source>
</evidence>
<dbReference type="PROSITE" id="PS00027">
    <property type="entry name" value="HOMEOBOX_1"/>
    <property type="match status" value="1"/>
</dbReference>
<dbReference type="InterPro" id="IPR009057">
    <property type="entry name" value="Homeodomain-like_sf"/>
</dbReference>
<dbReference type="AlphaFoldDB" id="A0A0M9A5L6"/>
<feature type="region of interest" description="Disordered" evidence="8">
    <location>
        <begin position="171"/>
        <end position="204"/>
    </location>
</feature>
<dbReference type="SMART" id="SM00389">
    <property type="entry name" value="HOX"/>
    <property type="match status" value="1"/>
</dbReference>
<keyword evidence="3 7" id="KW-0238">DNA-binding</keyword>
<dbReference type="GO" id="GO:0005634">
    <property type="term" value="C:nucleus"/>
    <property type="evidence" value="ECO:0007669"/>
    <property type="project" value="UniProtKB-SubCell"/>
</dbReference>
<dbReference type="EMBL" id="KQ435729">
    <property type="protein sequence ID" value="KOX77710.1"/>
    <property type="molecule type" value="Genomic_DNA"/>
</dbReference>
<proteinExistence type="inferred from homology"/>
<dbReference type="SUPFAM" id="SSF46689">
    <property type="entry name" value="Homeodomain-like"/>
    <property type="match status" value="1"/>
</dbReference>
<dbReference type="Pfam" id="PF05920">
    <property type="entry name" value="Homeobox_KN"/>
    <property type="match status" value="1"/>
</dbReference>
<gene>
    <name evidence="10" type="ORF">WN51_09375</name>
</gene>
<feature type="domain" description="Homeobox" evidence="9">
    <location>
        <begin position="440"/>
        <end position="503"/>
    </location>
</feature>
<feature type="compositionally biased region" description="Low complexity" evidence="8">
    <location>
        <begin position="760"/>
        <end position="785"/>
    </location>
</feature>
<feature type="compositionally biased region" description="Basic and acidic residues" evidence="8">
    <location>
        <begin position="109"/>
        <end position="122"/>
    </location>
</feature>
<dbReference type="GO" id="GO:0042693">
    <property type="term" value="P:muscle cell fate commitment"/>
    <property type="evidence" value="ECO:0007669"/>
    <property type="project" value="UniProtKB-ARBA"/>
</dbReference>
<feature type="region of interest" description="Disordered" evidence="8">
    <location>
        <begin position="504"/>
        <end position="623"/>
    </location>
</feature>
<keyword evidence="6 7" id="KW-0539">Nucleus</keyword>
<dbReference type="GO" id="GO:0045317">
    <property type="term" value="P:equator specification"/>
    <property type="evidence" value="ECO:0007669"/>
    <property type="project" value="UniProtKB-ARBA"/>
</dbReference>
<dbReference type="STRING" id="166423.A0A0M9A5L6"/>
<name>A0A0M9A5L6_9HYME</name>
<evidence type="ECO:0000313" key="11">
    <source>
        <dbReference type="Proteomes" id="UP000053105"/>
    </source>
</evidence>
<feature type="compositionally biased region" description="Basic residues" evidence="8">
    <location>
        <begin position="591"/>
        <end position="602"/>
    </location>
</feature>
<feature type="compositionally biased region" description="Acidic residues" evidence="8">
    <location>
        <begin position="515"/>
        <end position="525"/>
    </location>
</feature>
<comment type="subcellular location">
    <subcellularLocation>
        <location evidence="1 7">Nucleus</location>
    </subcellularLocation>
</comment>
<dbReference type="InterPro" id="IPR017970">
    <property type="entry name" value="Homeobox_CS"/>
</dbReference>
<feature type="compositionally biased region" description="Acidic residues" evidence="8">
    <location>
        <begin position="571"/>
        <end position="581"/>
    </location>
</feature>
<dbReference type="GO" id="GO:0030182">
    <property type="term" value="P:neuron differentiation"/>
    <property type="evidence" value="ECO:0007669"/>
    <property type="project" value="TreeGrafter"/>
</dbReference>
<evidence type="ECO:0000256" key="1">
    <source>
        <dbReference type="ARBA" id="ARBA00004123"/>
    </source>
</evidence>
<reference evidence="10 11" key="1">
    <citation type="submission" date="2015-07" db="EMBL/GenBank/DDBJ databases">
        <title>The genome of Melipona quadrifasciata.</title>
        <authorList>
            <person name="Pan H."/>
            <person name="Kapheim K."/>
        </authorList>
    </citation>
    <scope>NUCLEOTIDE SEQUENCE [LARGE SCALE GENOMIC DNA]</scope>
    <source>
        <strain evidence="10">0111107301</strain>
        <tissue evidence="10">Whole body</tissue>
    </source>
</reference>
<keyword evidence="5" id="KW-0010">Activator</keyword>
<comment type="similarity">
    <text evidence="2">Belongs to the TALE/IRO homeobox family.</text>
</comment>
<feature type="region of interest" description="Disordered" evidence="8">
    <location>
        <begin position="686"/>
        <end position="795"/>
    </location>
</feature>
<evidence type="ECO:0000256" key="2">
    <source>
        <dbReference type="ARBA" id="ARBA00008446"/>
    </source>
</evidence>
<feature type="compositionally biased region" description="Basic and acidic residues" evidence="8">
    <location>
        <begin position="606"/>
        <end position="616"/>
    </location>
</feature>
<dbReference type="PANTHER" id="PTHR11211">
    <property type="entry name" value="IROQUOIS-CLASS HOMEODOMAIN PROTEIN IRX"/>
    <property type="match status" value="1"/>
</dbReference>
<accession>A0A0M9A5L6</accession>
<evidence type="ECO:0000313" key="10">
    <source>
        <dbReference type="EMBL" id="KOX77710.1"/>
    </source>
</evidence>
<keyword evidence="11" id="KW-1185">Reference proteome</keyword>
<dbReference type="Proteomes" id="UP000053105">
    <property type="component" value="Unassembled WGS sequence"/>
</dbReference>
<dbReference type="CDD" id="cd00086">
    <property type="entry name" value="homeodomain"/>
    <property type="match status" value="1"/>
</dbReference>
<feature type="compositionally biased region" description="Basic residues" evidence="8">
    <location>
        <begin position="178"/>
        <end position="189"/>
    </location>
</feature>
<dbReference type="InterPro" id="IPR008422">
    <property type="entry name" value="KN_HD"/>
</dbReference>
<dbReference type="GO" id="GO:0000978">
    <property type="term" value="F:RNA polymerase II cis-regulatory region sequence-specific DNA binding"/>
    <property type="evidence" value="ECO:0007669"/>
    <property type="project" value="TreeGrafter"/>
</dbReference>
<dbReference type="Gene3D" id="1.10.10.60">
    <property type="entry name" value="Homeodomain-like"/>
    <property type="match status" value="1"/>
</dbReference>
<evidence type="ECO:0000256" key="3">
    <source>
        <dbReference type="ARBA" id="ARBA00023125"/>
    </source>
</evidence>
<dbReference type="OrthoDB" id="5399138at2759"/>
<feature type="compositionally biased region" description="Basic and acidic residues" evidence="8">
    <location>
        <begin position="526"/>
        <end position="570"/>
    </location>
</feature>
<feature type="compositionally biased region" description="Low complexity" evidence="8">
    <location>
        <begin position="690"/>
        <end position="705"/>
    </location>
</feature>
<evidence type="ECO:0000256" key="8">
    <source>
        <dbReference type="SAM" id="MobiDB-lite"/>
    </source>
</evidence>
<protein>
    <submittedName>
        <fullName evidence="10">Homeobox protein caupolican</fullName>
    </submittedName>
</protein>